<feature type="region of interest" description="Disordered" evidence="3">
    <location>
        <begin position="338"/>
        <end position="363"/>
    </location>
</feature>
<proteinExistence type="predicted"/>
<dbReference type="InterPro" id="IPR003598">
    <property type="entry name" value="Ig_sub2"/>
</dbReference>
<dbReference type="PROSITE" id="PS50853">
    <property type="entry name" value="FN3"/>
    <property type="match status" value="1"/>
</dbReference>
<dbReference type="GO" id="GO:0098609">
    <property type="term" value="P:cell-cell adhesion"/>
    <property type="evidence" value="ECO:0007669"/>
    <property type="project" value="TreeGrafter"/>
</dbReference>
<evidence type="ECO:0000256" key="4">
    <source>
        <dbReference type="SAM" id="SignalP"/>
    </source>
</evidence>
<dbReference type="Pfam" id="PF13927">
    <property type="entry name" value="Ig_3"/>
    <property type="match status" value="2"/>
</dbReference>
<comment type="caution">
    <text evidence="7">The sequence shown here is derived from an EMBL/GenBank/DDBJ whole genome shotgun (WGS) entry which is preliminary data.</text>
</comment>
<organism evidence="7 8">
    <name type="scientific">Gryllus longicercus</name>
    <dbReference type="NCBI Taxonomy" id="2509291"/>
    <lineage>
        <taxon>Eukaryota</taxon>
        <taxon>Metazoa</taxon>
        <taxon>Ecdysozoa</taxon>
        <taxon>Arthropoda</taxon>
        <taxon>Hexapoda</taxon>
        <taxon>Insecta</taxon>
        <taxon>Pterygota</taxon>
        <taxon>Neoptera</taxon>
        <taxon>Polyneoptera</taxon>
        <taxon>Orthoptera</taxon>
        <taxon>Ensifera</taxon>
        <taxon>Gryllidea</taxon>
        <taxon>Grylloidea</taxon>
        <taxon>Gryllidae</taxon>
        <taxon>Gryllinae</taxon>
        <taxon>Gryllus</taxon>
    </lineage>
</organism>
<keyword evidence="4" id="KW-0732">Signal</keyword>
<evidence type="ECO:0000313" key="8">
    <source>
        <dbReference type="Proteomes" id="UP001378592"/>
    </source>
</evidence>
<feature type="compositionally biased region" description="Low complexity" evidence="3">
    <location>
        <begin position="351"/>
        <end position="363"/>
    </location>
</feature>
<dbReference type="PROSITE" id="PS50835">
    <property type="entry name" value="IG_LIKE"/>
    <property type="match status" value="2"/>
</dbReference>
<dbReference type="InterPro" id="IPR036116">
    <property type="entry name" value="FN3_sf"/>
</dbReference>
<evidence type="ECO:0000259" key="6">
    <source>
        <dbReference type="PROSITE" id="PS50853"/>
    </source>
</evidence>
<dbReference type="AlphaFoldDB" id="A0AAN9VFF0"/>
<feature type="domain" description="Fibronectin type-III" evidence="6">
    <location>
        <begin position="341"/>
        <end position="437"/>
    </location>
</feature>
<evidence type="ECO:0000256" key="3">
    <source>
        <dbReference type="SAM" id="MobiDB-lite"/>
    </source>
</evidence>
<dbReference type="InterPro" id="IPR003599">
    <property type="entry name" value="Ig_sub"/>
</dbReference>
<dbReference type="SUPFAM" id="SSF49265">
    <property type="entry name" value="Fibronectin type III"/>
    <property type="match status" value="1"/>
</dbReference>
<dbReference type="PANTHER" id="PTHR44170">
    <property type="entry name" value="PROTEIN SIDEKICK"/>
    <property type="match status" value="1"/>
</dbReference>
<evidence type="ECO:0000313" key="7">
    <source>
        <dbReference type="EMBL" id="KAK7861881.1"/>
    </source>
</evidence>
<keyword evidence="1" id="KW-0677">Repeat</keyword>
<dbReference type="InterPro" id="IPR013783">
    <property type="entry name" value="Ig-like_fold"/>
</dbReference>
<dbReference type="Gene3D" id="2.60.40.10">
    <property type="entry name" value="Immunoglobulins"/>
    <property type="match status" value="3"/>
</dbReference>
<evidence type="ECO:0000259" key="5">
    <source>
        <dbReference type="PROSITE" id="PS50835"/>
    </source>
</evidence>
<keyword evidence="2" id="KW-1015">Disulfide bond</keyword>
<dbReference type="InterPro" id="IPR007110">
    <property type="entry name" value="Ig-like_dom"/>
</dbReference>
<dbReference type="EMBL" id="JAZDUA010000296">
    <property type="protein sequence ID" value="KAK7861881.1"/>
    <property type="molecule type" value="Genomic_DNA"/>
</dbReference>
<dbReference type="SMART" id="SM00408">
    <property type="entry name" value="IGc2"/>
    <property type="match status" value="3"/>
</dbReference>
<dbReference type="InterPro" id="IPR003961">
    <property type="entry name" value="FN3_dom"/>
</dbReference>
<dbReference type="InterPro" id="IPR036179">
    <property type="entry name" value="Ig-like_dom_sf"/>
</dbReference>
<dbReference type="SMART" id="SM00409">
    <property type="entry name" value="IG"/>
    <property type="match status" value="3"/>
</dbReference>
<dbReference type="CDD" id="cd00096">
    <property type="entry name" value="Ig"/>
    <property type="match status" value="1"/>
</dbReference>
<evidence type="ECO:0000256" key="1">
    <source>
        <dbReference type="ARBA" id="ARBA00022737"/>
    </source>
</evidence>
<keyword evidence="8" id="KW-1185">Reference proteome</keyword>
<feature type="domain" description="Ig-like" evidence="5">
    <location>
        <begin position="220"/>
        <end position="310"/>
    </location>
</feature>
<dbReference type="SUPFAM" id="SSF48726">
    <property type="entry name" value="Immunoglobulin"/>
    <property type="match status" value="2"/>
</dbReference>
<dbReference type="CDD" id="cd00063">
    <property type="entry name" value="FN3"/>
    <property type="match status" value="1"/>
</dbReference>
<dbReference type="PANTHER" id="PTHR44170:SF6">
    <property type="entry name" value="CONTACTIN"/>
    <property type="match status" value="1"/>
</dbReference>
<dbReference type="GO" id="GO:0016020">
    <property type="term" value="C:membrane"/>
    <property type="evidence" value="ECO:0007669"/>
    <property type="project" value="UniProtKB-SubCell"/>
</dbReference>
<feature type="domain" description="Ig-like" evidence="5">
    <location>
        <begin position="116"/>
        <end position="213"/>
    </location>
</feature>
<feature type="signal peptide" evidence="4">
    <location>
        <begin position="1"/>
        <end position="32"/>
    </location>
</feature>
<protein>
    <submittedName>
        <fullName evidence="7">Uncharacterized protein</fullName>
    </submittedName>
</protein>
<sequence length="468" mass="49384">MCRATPPAARALRLLALLLCAAPCLVAPGAAGAGRAVELQPAEQKLHKEERSAFVVTCLAPDAEWLGPRMKPIPDMKTAQVAVAGNSSQKILIFSNISVDLSGNYTCRSKNAEYSPSYFTLTVVEPLSFAGAREQTAQQRDNATLQCAPRGNPAPEVSWLRNGAFVVNATAKLEVRKEGLLVRNVTRVDAGPYVCRAVQYLADDSVIKEHVINLTVQHEPEWHADYAKTGDLVYGYLGGLANLTCVAEAQPAGNITWLRGKSVVELGDNAAIFGDGRNSTLQLNLTAASAFGDYTCRANNALGARARVLTLKWGVRAPRPSAPQPQKAADARHALLRVDRPPTAPPPTPAAPADAATPAAAAAGPTSLDLTGLRLLVRPSGAPHDPPRVVDLPFNEDYEYTLPDLQPGSWYEVRAQWRNAAGLSEESPPGEIHTSDLTAPARAAPAAAAPAAAAALLLLAAATAAFSS</sequence>
<evidence type="ECO:0000256" key="2">
    <source>
        <dbReference type="ARBA" id="ARBA00023157"/>
    </source>
</evidence>
<reference evidence="7 8" key="1">
    <citation type="submission" date="2024-03" db="EMBL/GenBank/DDBJ databases">
        <title>The genome assembly and annotation of the cricket Gryllus longicercus Weissman &amp; Gray.</title>
        <authorList>
            <person name="Szrajer S."/>
            <person name="Gray D."/>
            <person name="Ylla G."/>
        </authorList>
    </citation>
    <scope>NUCLEOTIDE SEQUENCE [LARGE SCALE GENOMIC DNA]</scope>
    <source>
        <strain evidence="7">DAG 2021-001</strain>
        <tissue evidence="7">Whole body minus gut</tissue>
    </source>
</reference>
<name>A0AAN9VFF0_9ORTH</name>
<accession>A0AAN9VFF0</accession>
<dbReference type="Proteomes" id="UP001378592">
    <property type="component" value="Unassembled WGS sequence"/>
</dbReference>
<feature type="chain" id="PRO_5042908529" evidence="4">
    <location>
        <begin position="33"/>
        <end position="468"/>
    </location>
</feature>
<gene>
    <name evidence="7" type="ORF">R5R35_002848</name>
</gene>